<dbReference type="InterPro" id="IPR001387">
    <property type="entry name" value="Cro/C1-type_HTH"/>
</dbReference>
<reference evidence="2 3" key="1">
    <citation type="submission" date="2019-09" db="EMBL/GenBank/DDBJ databases">
        <title>H2 Metabolism Revealed by Metagenomic Analysis in Subglacial Sediment of East Antarctica.</title>
        <authorList>
            <person name="Yang Z."/>
            <person name="Zhang Y."/>
            <person name="Lv Y."/>
            <person name="Yan W."/>
            <person name="Xiao X."/>
            <person name="Sun B."/>
            <person name="Ma H."/>
        </authorList>
    </citation>
    <scope>NUCLEOTIDE SEQUENCE [LARGE SCALE GENOMIC DNA]</scope>
    <source>
        <strain evidence="2">Bin2_2</strain>
    </source>
</reference>
<protein>
    <recommendedName>
        <fullName evidence="1">HTH cro/C1-type domain-containing protein</fullName>
    </recommendedName>
</protein>
<organism evidence="2 3">
    <name type="scientific">Sulfuriferula multivorans</name>
    <dbReference type="NCBI Taxonomy" id="1559896"/>
    <lineage>
        <taxon>Bacteria</taxon>
        <taxon>Pseudomonadati</taxon>
        <taxon>Pseudomonadota</taxon>
        <taxon>Betaproteobacteria</taxon>
        <taxon>Nitrosomonadales</taxon>
        <taxon>Sulfuricellaceae</taxon>
        <taxon>Sulfuriferula</taxon>
    </lineage>
</organism>
<name>A0A7C9K0F4_9PROT</name>
<proteinExistence type="predicted"/>
<evidence type="ECO:0000313" key="3">
    <source>
        <dbReference type="Proteomes" id="UP000483432"/>
    </source>
</evidence>
<feature type="domain" description="HTH cro/C1-type" evidence="1">
    <location>
        <begin position="36"/>
        <end position="72"/>
    </location>
</feature>
<accession>A0A7C9K0F4</accession>
<dbReference type="EMBL" id="JAAFGW010000035">
    <property type="protein sequence ID" value="NDP47499.1"/>
    <property type="molecule type" value="Genomic_DNA"/>
</dbReference>
<gene>
    <name evidence="2" type="ORF">GZ085_03740</name>
</gene>
<dbReference type="AlphaFoldDB" id="A0A7C9K0F4"/>
<dbReference type="PROSITE" id="PS50943">
    <property type="entry name" value="HTH_CROC1"/>
    <property type="match status" value="1"/>
</dbReference>
<comment type="caution">
    <text evidence="2">The sequence shown here is derived from an EMBL/GenBank/DDBJ whole genome shotgun (WGS) entry which is preliminary data.</text>
</comment>
<sequence>MHGIILNGVLLESLIKSRFRLGKSDLISLWDASGDGLDQSTIYRWTKGQLPRKGEDLLKLAGLLDVDPFALLAFESESTTDIIERLLQSFLQNKWERFSFFKEFFGRQKNWPPVQVATRFYGRNWNRSNLTHDPTVRANYYATIRLTGQKHLDKVTPQVFHFAFRQVGRFAGHWLDYGFVVRTGTEVKLLHINGQAESYSANCLEEPTYVETFFGPSAVEFCIASLHPFSYELDPLTTSTDFRVRFHA</sequence>
<evidence type="ECO:0000313" key="2">
    <source>
        <dbReference type="EMBL" id="NDP47499.1"/>
    </source>
</evidence>
<evidence type="ECO:0000259" key="1">
    <source>
        <dbReference type="PROSITE" id="PS50943"/>
    </source>
</evidence>
<dbReference type="Proteomes" id="UP000483432">
    <property type="component" value="Unassembled WGS sequence"/>
</dbReference>